<keyword evidence="8" id="KW-1185">Reference proteome</keyword>
<dbReference type="SUPFAM" id="SSF46689">
    <property type="entry name" value="Homeodomain-like"/>
    <property type="match status" value="2"/>
</dbReference>
<keyword evidence="3" id="KW-0804">Transcription</keyword>
<dbReference type="PANTHER" id="PTHR47893">
    <property type="entry name" value="REGULATORY PROTEIN PCHR"/>
    <property type="match status" value="1"/>
</dbReference>
<feature type="domain" description="HTH araC/xylS-type" evidence="4">
    <location>
        <begin position="222"/>
        <end position="320"/>
    </location>
</feature>
<dbReference type="EMBL" id="HG992341">
    <property type="protein sequence ID" value="CAE6706205.1"/>
    <property type="molecule type" value="Genomic_DNA"/>
</dbReference>
<dbReference type="RefSeq" id="WP_039510211.1">
    <property type="nucleotide sequence ID" value="NZ_CP062164.1"/>
</dbReference>
<dbReference type="Gene3D" id="1.10.10.60">
    <property type="entry name" value="Homeodomain-like"/>
    <property type="match status" value="1"/>
</dbReference>
<dbReference type="SMART" id="SM00342">
    <property type="entry name" value="HTH_ARAC"/>
    <property type="match status" value="1"/>
</dbReference>
<dbReference type="InterPro" id="IPR020449">
    <property type="entry name" value="Tscrpt_reg_AraC-type_HTH"/>
</dbReference>
<dbReference type="InterPro" id="IPR009057">
    <property type="entry name" value="Homeodomain-like_sf"/>
</dbReference>
<dbReference type="PRINTS" id="PR00032">
    <property type="entry name" value="HTHARAC"/>
</dbReference>
<dbReference type="InterPro" id="IPR018062">
    <property type="entry name" value="HTH_AraC-typ_CS"/>
</dbReference>
<keyword evidence="2" id="KW-0238">DNA-binding</keyword>
<evidence type="ECO:0000259" key="4">
    <source>
        <dbReference type="PROSITE" id="PS01124"/>
    </source>
</evidence>
<evidence type="ECO:0000256" key="2">
    <source>
        <dbReference type="ARBA" id="ARBA00023125"/>
    </source>
</evidence>
<dbReference type="Proteomes" id="UP000835243">
    <property type="component" value="Chromosome"/>
</dbReference>
<dbReference type="PANTHER" id="PTHR47893:SF1">
    <property type="entry name" value="REGULATORY PROTEIN PCHR"/>
    <property type="match status" value="1"/>
</dbReference>
<evidence type="ECO:0000256" key="3">
    <source>
        <dbReference type="ARBA" id="ARBA00023163"/>
    </source>
</evidence>
<evidence type="ECO:0000256" key="1">
    <source>
        <dbReference type="ARBA" id="ARBA00023015"/>
    </source>
</evidence>
<evidence type="ECO:0000313" key="7">
    <source>
        <dbReference type="Proteomes" id="UP000835243"/>
    </source>
</evidence>
<dbReference type="PROSITE" id="PS00041">
    <property type="entry name" value="HTH_ARAC_FAMILY_1"/>
    <property type="match status" value="1"/>
</dbReference>
<accession>A0A2S7C567</accession>
<dbReference type="Pfam" id="PF12833">
    <property type="entry name" value="HTH_18"/>
    <property type="match status" value="1"/>
</dbReference>
<evidence type="ECO:0000313" key="5">
    <source>
        <dbReference type="EMBL" id="CAE6702160.1"/>
    </source>
</evidence>
<name>A0A2S7C567_9XANT</name>
<dbReference type="EMBL" id="HG992341">
    <property type="protein sequence ID" value="CAE6706185.1"/>
    <property type="molecule type" value="Genomic_DNA"/>
</dbReference>
<organism evidence="6">
    <name type="scientific">Xanthomonas arboricola pv. corylina</name>
    <dbReference type="NCBI Taxonomy" id="487821"/>
    <lineage>
        <taxon>Bacteria</taxon>
        <taxon>Pseudomonadati</taxon>
        <taxon>Pseudomonadota</taxon>
        <taxon>Gammaproteobacteria</taxon>
        <taxon>Lysobacterales</taxon>
        <taxon>Lysobacteraceae</taxon>
        <taxon>Xanthomonas</taxon>
    </lineage>
</organism>
<sequence length="321" mass="35323">MNSTPTPHIASEVTVSSLLAGTAVPDLQPDASCGLIHVTPQPGVDVLLWRAHFPQPVTMSVRDDWDRVHFSCALHGRCSFAMRERGSEVEHVLEERMSCINYTPGCRSKSSYAGSFEQVTVSVRPDLLADWMPDLGGSLRRDLDATHCCDMQRCGAEMHATAHALSEALRAASTRPDLHKGASPLWLLGQALVLVSLSVEARCEQAPAQHNALCPASQKKLLRARDLLLADLSKAPTITELARETGLSAVTLKRGFRQLFDHSIYGLFQHERMHMARERLRNGHAPVTVVAADLGYTNASHFTAAFRKQFGVNPSAFKRQR</sequence>
<dbReference type="InterPro" id="IPR018060">
    <property type="entry name" value="HTH_AraC"/>
</dbReference>
<keyword evidence="1" id="KW-0805">Transcription regulation</keyword>
<dbReference type="AlphaFoldDB" id="A0A2S7C567"/>
<dbReference type="EMBL" id="HG992338">
    <property type="protein sequence ID" value="CAE6702183.1"/>
    <property type="molecule type" value="Genomic_DNA"/>
</dbReference>
<reference evidence="7 8" key="1">
    <citation type="submission" date="2021-02" db="EMBL/GenBank/DDBJ databases">
        <authorList>
            <person name="Pothier F. J."/>
        </authorList>
    </citation>
    <scope>NUCLEOTIDE SEQUENCE</scope>
    <source>
        <strain evidence="5 8">301</strain>
        <strain evidence="6 7">CFBP 1159</strain>
    </source>
</reference>
<gene>
    <name evidence="6" type="ORF">CFBP1159_05630</name>
    <name evidence="5" type="ORF">XAC301_04640</name>
</gene>
<dbReference type="Proteomes" id="UP000835287">
    <property type="component" value="Chromosome"/>
</dbReference>
<dbReference type="InterPro" id="IPR053142">
    <property type="entry name" value="PchR_regulatory_protein"/>
</dbReference>
<dbReference type="PROSITE" id="PS01124">
    <property type="entry name" value="HTH_ARAC_FAMILY_2"/>
    <property type="match status" value="1"/>
</dbReference>
<evidence type="ECO:0000313" key="8">
    <source>
        <dbReference type="Proteomes" id="UP000835287"/>
    </source>
</evidence>
<dbReference type="GO" id="GO:0043565">
    <property type="term" value="F:sequence-specific DNA binding"/>
    <property type="evidence" value="ECO:0007669"/>
    <property type="project" value="InterPro"/>
</dbReference>
<proteinExistence type="predicted"/>
<dbReference type="GO" id="GO:0003700">
    <property type="term" value="F:DNA-binding transcription factor activity"/>
    <property type="evidence" value="ECO:0007669"/>
    <property type="project" value="InterPro"/>
</dbReference>
<protein>
    <recommendedName>
        <fullName evidence="4">HTH araC/xylS-type domain-containing protein</fullName>
    </recommendedName>
</protein>
<dbReference type="EMBL" id="HG992338">
    <property type="protein sequence ID" value="CAE6702160.1"/>
    <property type="molecule type" value="Genomic_DNA"/>
</dbReference>
<evidence type="ECO:0000313" key="6">
    <source>
        <dbReference type="EMBL" id="CAE6706205.1"/>
    </source>
</evidence>